<dbReference type="PIRSF" id="PIRSF036628">
    <property type="entry name" value="IolB"/>
    <property type="match status" value="1"/>
</dbReference>
<sequence>MSRIARAGGPLPFGVTRIAEMGALHPEMLMDFFVVRLRRGETYRDAAPLEKALLLVQGAVRLEWPQGSHEQARSNCFDEPPTALHADADTPVSVACLSDECEINVLRTDNETRFPARLYLPADTPDEFRGAGLMHETSTRIVRTIFDYATAPYANLVLGEVIGFPGKWSSYPPHHHPQPEIYYYKLNPSGGFAYAELGEEVLKVHDSDAVFIGPGLTHPHCTPPGYALWYLWGIRHLPGAPYITPTFLPEHLWVQAPDAAYWGDGYPKDRSKKEG</sequence>
<dbReference type="PANTHER" id="PTHR39193:SF1">
    <property type="entry name" value="5-DEOXY-GLUCURONATE ISOMERASE"/>
    <property type="match status" value="1"/>
</dbReference>
<dbReference type="InterPro" id="IPR011051">
    <property type="entry name" value="RmlC_Cupin_sf"/>
</dbReference>
<dbReference type="SUPFAM" id="SSF51182">
    <property type="entry name" value="RmlC-like cupins"/>
    <property type="match status" value="1"/>
</dbReference>
<dbReference type="EMBL" id="DVFJ01000012">
    <property type="protein sequence ID" value="HIQ71457.1"/>
    <property type="molecule type" value="Genomic_DNA"/>
</dbReference>
<dbReference type="GO" id="GO:0019310">
    <property type="term" value="P:inositol catabolic process"/>
    <property type="evidence" value="ECO:0007669"/>
    <property type="project" value="InterPro"/>
</dbReference>
<proteinExistence type="predicted"/>
<dbReference type="InterPro" id="IPR021120">
    <property type="entry name" value="KduI/IolB_isomerase"/>
</dbReference>
<dbReference type="Proteomes" id="UP000886887">
    <property type="component" value="Unassembled WGS sequence"/>
</dbReference>
<reference evidence="2" key="1">
    <citation type="submission" date="2020-10" db="EMBL/GenBank/DDBJ databases">
        <authorList>
            <person name="Gilroy R."/>
        </authorList>
    </citation>
    <scope>NUCLEOTIDE SEQUENCE</scope>
    <source>
        <strain evidence="2">ChiSxjej2B14-6234</strain>
    </source>
</reference>
<dbReference type="Pfam" id="PF04962">
    <property type="entry name" value="KduI"/>
    <property type="match status" value="1"/>
</dbReference>
<comment type="caution">
    <text evidence="2">The sequence shown here is derived from an EMBL/GenBank/DDBJ whole genome shotgun (WGS) entry which is preliminary data.</text>
</comment>
<dbReference type="AlphaFoldDB" id="A0A9D0Z961"/>
<reference evidence="2" key="2">
    <citation type="journal article" date="2021" name="PeerJ">
        <title>Extensive microbial diversity within the chicken gut microbiome revealed by metagenomics and culture.</title>
        <authorList>
            <person name="Gilroy R."/>
            <person name="Ravi A."/>
            <person name="Getino M."/>
            <person name="Pursley I."/>
            <person name="Horton D.L."/>
            <person name="Alikhan N.F."/>
            <person name="Baker D."/>
            <person name="Gharbi K."/>
            <person name="Hall N."/>
            <person name="Watson M."/>
            <person name="Adriaenssens E.M."/>
            <person name="Foster-Nyarko E."/>
            <person name="Jarju S."/>
            <person name="Secka A."/>
            <person name="Antonio M."/>
            <person name="Oren A."/>
            <person name="Chaudhuri R.R."/>
            <person name="La Ragione R."/>
            <person name="Hildebrand F."/>
            <person name="Pallen M.J."/>
        </authorList>
    </citation>
    <scope>NUCLEOTIDE SEQUENCE</scope>
    <source>
        <strain evidence="2">ChiSxjej2B14-6234</strain>
    </source>
</reference>
<keyword evidence="1 2" id="KW-0413">Isomerase</keyword>
<dbReference type="Gene3D" id="2.60.120.10">
    <property type="entry name" value="Jelly Rolls"/>
    <property type="match status" value="2"/>
</dbReference>
<dbReference type="GO" id="GO:0008880">
    <property type="term" value="F:glucuronate isomerase activity"/>
    <property type="evidence" value="ECO:0007669"/>
    <property type="project" value="InterPro"/>
</dbReference>
<dbReference type="InterPro" id="IPR024203">
    <property type="entry name" value="Deoxy-glucuronate_isom_IolB"/>
</dbReference>
<accession>A0A9D0Z961</accession>
<evidence type="ECO:0000256" key="1">
    <source>
        <dbReference type="ARBA" id="ARBA00023235"/>
    </source>
</evidence>
<organism evidence="2 3">
    <name type="scientific">Candidatus Onthenecus intestinigallinarum</name>
    <dbReference type="NCBI Taxonomy" id="2840875"/>
    <lineage>
        <taxon>Bacteria</taxon>
        <taxon>Bacillati</taxon>
        <taxon>Bacillota</taxon>
        <taxon>Clostridia</taxon>
        <taxon>Eubacteriales</taxon>
        <taxon>Candidatus Onthenecus</taxon>
    </lineage>
</organism>
<dbReference type="InterPro" id="IPR014710">
    <property type="entry name" value="RmlC-like_jellyroll"/>
</dbReference>
<dbReference type="PANTHER" id="PTHR39193">
    <property type="entry name" value="5-DEOXY-GLUCURONATE ISOMERASE"/>
    <property type="match status" value="1"/>
</dbReference>
<protein>
    <submittedName>
        <fullName evidence="2">5-deoxy-glucuronate isomerase</fullName>
    </submittedName>
</protein>
<name>A0A9D0Z961_9FIRM</name>
<evidence type="ECO:0000313" key="3">
    <source>
        <dbReference type="Proteomes" id="UP000886887"/>
    </source>
</evidence>
<gene>
    <name evidence="2" type="ORF">IAB73_04520</name>
</gene>
<evidence type="ECO:0000313" key="2">
    <source>
        <dbReference type="EMBL" id="HIQ71457.1"/>
    </source>
</evidence>